<dbReference type="EMBL" id="AFEU01000003">
    <property type="protein sequence ID" value="EIJ78721.1"/>
    <property type="molecule type" value="Genomic_DNA"/>
</dbReference>
<dbReference type="STRING" id="997296.PB1_14224"/>
<proteinExistence type="predicted"/>
<dbReference type="RefSeq" id="WP_004437470.1">
    <property type="nucleotide sequence ID" value="NZ_AFEU01000003.1"/>
</dbReference>
<protein>
    <submittedName>
        <fullName evidence="1">Uncharacterized protein</fullName>
    </submittedName>
</protein>
<evidence type="ECO:0000313" key="2">
    <source>
        <dbReference type="Proteomes" id="UP000010523"/>
    </source>
</evidence>
<name>I3DWV0_BACMT</name>
<accession>I3DWV0</accession>
<reference evidence="1 2" key="1">
    <citation type="journal article" date="2012" name="Appl. Environ. Microbiol.">
        <title>Genome Sequence of Thermotolerant Bacillus methanolicus: Features and Regulation Related to Methylotrophy and Production of L-Lysine and L-Glutamate from Methanol.</title>
        <authorList>
            <person name="Heggeset T.M."/>
            <person name="Krog A."/>
            <person name="Balzer S."/>
            <person name="Wentzel A."/>
            <person name="Ellingsen T.E."/>
            <person name="Brautaset T."/>
        </authorList>
    </citation>
    <scope>NUCLEOTIDE SEQUENCE [LARGE SCALE GENOMIC DNA]</scope>
    <source>
        <strain evidence="1 2">PB1</strain>
    </source>
</reference>
<dbReference type="PATRIC" id="fig|997296.3.peg.2999"/>
<organism evidence="1 2">
    <name type="scientific">Bacillus methanolicus PB1</name>
    <dbReference type="NCBI Taxonomy" id="997296"/>
    <lineage>
        <taxon>Bacteria</taxon>
        <taxon>Bacillati</taxon>
        <taxon>Bacillota</taxon>
        <taxon>Bacilli</taxon>
        <taxon>Bacillales</taxon>
        <taxon>Bacillaceae</taxon>
        <taxon>Bacillus</taxon>
    </lineage>
</organism>
<gene>
    <name evidence="1" type="ORF">PB1_14224</name>
</gene>
<evidence type="ECO:0000313" key="1">
    <source>
        <dbReference type="EMBL" id="EIJ78721.1"/>
    </source>
</evidence>
<comment type="caution">
    <text evidence="1">The sequence shown here is derived from an EMBL/GenBank/DDBJ whole genome shotgun (WGS) entry which is preliminary data.</text>
</comment>
<sequence length="43" mass="4827">MLDYIKRFLIAGIIAFFVSLLFLGGKLAHADMMEDGALTSHWL</sequence>
<keyword evidence="2" id="KW-1185">Reference proteome</keyword>
<dbReference type="AlphaFoldDB" id="I3DWV0"/>
<dbReference type="Proteomes" id="UP000010523">
    <property type="component" value="Unassembled WGS sequence"/>
</dbReference>